<dbReference type="OrthoDB" id="3318456at2759"/>
<reference evidence="1 2" key="1">
    <citation type="submission" date="2014-06" db="EMBL/GenBank/DDBJ databases">
        <authorList>
            <consortium name="DOE Joint Genome Institute"/>
            <person name="Kuo A."/>
            <person name="Kohler A."/>
            <person name="Nagy L.G."/>
            <person name="Floudas D."/>
            <person name="Copeland A."/>
            <person name="Barry K.W."/>
            <person name="Cichocki N."/>
            <person name="Veneault-Fourrey C."/>
            <person name="LaButti K."/>
            <person name="Lindquist E.A."/>
            <person name="Lipzen A."/>
            <person name="Lundell T."/>
            <person name="Morin E."/>
            <person name="Murat C."/>
            <person name="Sun H."/>
            <person name="Tunlid A."/>
            <person name="Henrissat B."/>
            <person name="Grigoriev I.V."/>
            <person name="Hibbett D.S."/>
            <person name="Martin F."/>
            <person name="Nordberg H.P."/>
            <person name="Cantor M.N."/>
            <person name="Hua S.X."/>
        </authorList>
    </citation>
    <scope>NUCLEOTIDE SEQUENCE [LARGE SCALE GENOMIC DNA]</scope>
    <source>
        <strain evidence="1 2">ATCC 200175</strain>
    </source>
</reference>
<gene>
    <name evidence="1" type="ORF">PAXINDRAFT_36032</name>
</gene>
<dbReference type="AlphaFoldDB" id="A0A0C9TCV2"/>
<name>A0A0C9TCV2_PAXIN</name>
<evidence type="ECO:0000313" key="1">
    <source>
        <dbReference type="EMBL" id="KIJ05076.1"/>
    </source>
</evidence>
<dbReference type="EMBL" id="KN821266">
    <property type="protein sequence ID" value="KIJ05076.1"/>
    <property type="molecule type" value="Genomic_DNA"/>
</dbReference>
<feature type="non-terminal residue" evidence="1">
    <location>
        <position position="1"/>
    </location>
</feature>
<organism evidence="1 2">
    <name type="scientific">Paxillus involutus ATCC 200175</name>
    <dbReference type="NCBI Taxonomy" id="664439"/>
    <lineage>
        <taxon>Eukaryota</taxon>
        <taxon>Fungi</taxon>
        <taxon>Dikarya</taxon>
        <taxon>Basidiomycota</taxon>
        <taxon>Agaricomycotina</taxon>
        <taxon>Agaricomycetes</taxon>
        <taxon>Agaricomycetidae</taxon>
        <taxon>Boletales</taxon>
        <taxon>Paxilineae</taxon>
        <taxon>Paxillaceae</taxon>
        <taxon>Paxillus</taxon>
    </lineage>
</organism>
<dbReference type="HOGENOM" id="CLU_167277_0_0_1"/>
<dbReference type="Proteomes" id="UP000053647">
    <property type="component" value="Unassembled WGS sequence"/>
</dbReference>
<sequence length="78" mass="8657">VFVVVLPLLMTGAPRQDVRFEVGPPRAVMQGEGIIGKLGDPACLTTIQLLWFAKVFEVLVICPDLERMTCSHEKMTPF</sequence>
<protein>
    <submittedName>
        <fullName evidence="1">Uncharacterized protein</fullName>
    </submittedName>
</protein>
<evidence type="ECO:0000313" key="2">
    <source>
        <dbReference type="Proteomes" id="UP000053647"/>
    </source>
</evidence>
<proteinExistence type="predicted"/>
<feature type="non-terminal residue" evidence="1">
    <location>
        <position position="78"/>
    </location>
</feature>
<keyword evidence="2" id="KW-1185">Reference proteome</keyword>
<reference evidence="2" key="2">
    <citation type="submission" date="2015-01" db="EMBL/GenBank/DDBJ databases">
        <title>Evolutionary Origins and Diversification of the Mycorrhizal Mutualists.</title>
        <authorList>
            <consortium name="DOE Joint Genome Institute"/>
            <consortium name="Mycorrhizal Genomics Consortium"/>
            <person name="Kohler A."/>
            <person name="Kuo A."/>
            <person name="Nagy L.G."/>
            <person name="Floudas D."/>
            <person name="Copeland A."/>
            <person name="Barry K.W."/>
            <person name="Cichocki N."/>
            <person name="Veneault-Fourrey C."/>
            <person name="LaButti K."/>
            <person name="Lindquist E.A."/>
            <person name="Lipzen A."/>
            <person name="Lundell T."/>
            <person name="Morin E."/>
            <person name="Murat C."/>
            <person name="Riley R."/>
            <person name="Ohm R."/>
            <person name="Sun H."/>
            <person name="Tunlid A."/>
            <person name="Henrissat B."/>
            <person name="Grigoriev I.V."/>
            <person name="Hibbett D.S."/>
            <person name="Martin F."/>
        </authorList>
    </citation>
    <scope>NUCLEOTIDE SEQUENCE [LARGE SCALE GENOMIC DNA]</scope>
    <source>
        <strain evidence="2">ATCC 200175</strain>
    </source>
</reference>
<accession>A0A0C9TCV2</accession>